<feature type="transmembrane region" description="Helical" evidence="7">
    <location>
        <begin position="66"/>
        <end position="86"/>
    </location>
</feature>
<evidence type="ECO:0000256" key="4">
    <source>
        <dbReference type="ARBA" id="ARBA00022692"/>
    </source>
</evidence>
<evidence type="ECO:0000256" key="5">
    <source>
        <dbReference type="ARBA" id="ARBA00022989"/>
    </source>
</evidence>
<evidence type="ECO:0000313" key="9">
    <source>
        <dbReference type="Proteomes" id="UP000255425"/>
    </source>
</evidence>
<feature type="transmembrane region" description="Helical" evidence="7">
    <location>
        <begin position="25"/>
        <end position="45"/>
    </location>
</feature>
<keyword evidence="3" id="KW-0813">Transport</keyword>
<dbReference type="Proteomes" id="UP000255425">
    <property type="component" value="Unassembled WGS sequence"/>
</dbReference>
<keyword evidence="4 7" id="KW-0812">Transmembrane</keyword>
<dbReference type="GO" id="GO:0016020">
    <property type="term" value="C:membrane"/>
    <property type="evidence" value="ECO:0007669"/>
    <property type="project" value="InterPro"/>
</dbReference>
<dbReference type="GO" id="GO:0015144">
    <property type="term" value="F:carbohydrate transmembrane transporter activity"/>
    <property type="evidence" value="ECO:0007669"/>
    <property type="project" value="InterPro"/>
</dbReference>
<name>A0A380H298_9STAP</name>
<feature type="transmembrane region" description="Helical" evidence="7">
    <location>
        <begin position="92"/>
        <end position="107"/>
    </location>
</feature>
<keyword evidence="6 7" id="KW-0472">Membrane</keyword>
<evidence type="ECO:0000256" key="7">
    <source>
        <dbReference type="SAM" id="Phobius"/>
    </source>
</evidence>
<evidence type="ECO:0000256" key="6">
    <source>
        <dbReference type="ARBA" id="ARBA00023136"/>
    </source>
</evidence>
<sequence length="127" mass="13616">MPISTGMQLVGTTLFSNIFLGEWSTLTQVIMGLIAMILLVVDIGLTSLKAKNESTSDNPEFKKAMGILIISTVGYVGYLVLGDIFGVSGRDALFFQSIGMAIGRFILSMNHKTSIKSTTLNLIPGVI</sequence>
<proteinExistence type="inferred from homology"/>
<dbReference type="Pfam" id="PF06800">
    <property type="entry name" value="Sugar_transport"/>
    <property type="match status" value="1"/>
</dbReference>
<dbReference type="GO" id="GO:0012505">
    <property type="term" value="C:endomembrane system"/>
    <property type="evidence" value="ECO:0007669"/>
    <property type="project" value="UniProtKB-SubCell"/>
</dbReference>
<accession>A0A380H298</accession>
<organism evidence="8 9">
    <name type="scientific">Staphylococcus saccharolyticus</name>
    <dbReference type="NCBI Taxonomy" id="33028"/>
    <lineage>
        <taxon>Bacteria</taxon>
        <taxon>Bacillati</taxon>
        <taxon>Bacillota</taxon>
        <taxon>Bacilli</taxon>
        <taxon>Bacillales</taxon>
        <taxon>Staphylococcaceae</taxon>
        <taxon>Staphylococcus</taxon>
    </lineage>
</organism>
<comment type="subcellular location">
    <subcellularLocation>
        <location evidence="1">Membrane</location>
        <topology evidence="1">Multi-pass membrane protein</topology>
    </subcellularLocation>
</comment>
<protein>
    <submittedName>
        <fullName evidence="8">Glucose uptake protein-like protein</fullName>
    </submittedName>
</protein>
<dbReference type="InterPro" id="IPR010651">
    <property type="entry name" value="Sugar_transport"/>
</dbReference>
<comment type="similarity">
    <text evidence="2">Belongs to the GRP transporter (TC 2.A.7.5) family.</text>
</comment>
<gene>
    <name evidence="8" type="ORF">NCTC11807_00831</name>
</gene>
<dbReference type="EMBL" id="UHDZ01000001">
    <property type="protein sequence ID" value="SUM69406.1"/>
    <property type="molecule type" value="Genomic_DNA"/>
</dbReference>
<dbReference type="AlphaFoldDB" id="A0A380H298"/>
<keyword evidence="5 7" id="KW-1133">Transmembrane helix</keyword>
<evidence type="ECO:0000313" key="8">
    <source>
        <dbReference type="EMBL" id="SUM69406.1"/>
    </source>
</evidence>
<reference evidence="8 9" key="1">
    <citation type="submission" date="2018-06" db="EMBL/GenBank/DDBJ databases">
        <authorList>
            <consortium name="Pathogen Informatics"/>
            <person name="Doyle S."/>
        </authorList>
    </citation>
    <scope>NUCLEOTIDE SEQUENCE [LARGE SCALE GENOMIC DNA]</scope>
    <source>
        <strain evidence="8 9">NCTC11807</strain>
    </source>
</reference>
<evidence type="ECO:0000256" key="1">
    <source>
        <dbReference type="ARBA" id="ARBA00004141"/>
    </source>
</evidence>
<keyword evidence="9" id="KW-1185">Reference proteome</keyword>
<keyword evidence="3" id="KW-0762">Sugar transport</keyword>
<evidence type="ECO:0000256" key="3">
    <source>
        <dbReference type="ARBA" id="ARBA00022597"/>
    </source>
</evidence>
<evidence type="ECO:0000256" key="2">
    <source>
        <dbReference type="ARBA" id="ARBA00006117"/>
    </source>
</evidence>